<feature type="domain" description="RNA polymerase N-terminal" evidence="7">
    <location>
        <begin position="390"/>
        <end position="689"/>
    </location>
</feature>
<dbReference type="InterPro" id="IPR007083">
    <property type="entry name" value="RNA_pol_Rpb1_4"/>
</dbReference>
<dbReference type="PANTHER" id="PTHR19376">
    <property type="entry name" value="DNA-DIRECTED RNA POLYMERASE"/>
    <property type="match status" value="1"/>
</dbReference>
<dbReference type="EC" id="2.7.7.6" evidence="1"/>
<dbReference type="GO" id="GO:0000428">
    <property type="term" value="C:DNA-directed RNA polymerase complex"/>
    <property type="evidence" value="ECO:0007669"/>
    <property type="project" value="UniProtKB-KW"/>
</dbReference>
<sequence>MDLSNLWEGALPLANLTGIQFDLLTKDDIKTISVIPSISKPKDVTDSNLGVPNQSQDQKCSTCGASNIKFCDGHFGCILLPIFIYNPHLIADTVDILNKICPSCLTQRNHKVSNETTYVVSSSDEESVCASIFGKVQETDGCDNQKLTSLEQSPSPKGCKEGKPTGRFVRVLPPRKSKAPVLYNERELMKYASRKHGVSTNIAKKTVVQGSKHCTTTGQRTVFSARKCKSGAKSDGETLHSLNSLRNHAENTKGLKSCGSLEKDKHSSLFIDTKEDTANALTDNWGYCRYCKKNLGNKDQLYPAVRFKVASKSIRGKALPSIIMQIELNCGRKVQDIDWRQCIGNDYWGFIPGEQHDFQGAIKTTRPLLPFEAREIIKKIQDKGTISCPKALFLECVAVTPNAHRVTERYHMISNGPGLTYDDKTRALQMLVNYIDGLKGAPSEWTTLQEAENLACTVGGLVLDYFEASKLADSKSSGTQSSKACKNNVLSGLKWVKDTLLGKRSNLSFRMTAIGDPNIEIDEISIPFSVAENLTICEAINFINWGKLKEYVDHILPKRWLPFIRRNGSLLPISHSTQLEIGDILYRELKSGDLIVINRPPSVHRHSLIALRVKLQQFESIISINPLMCSPFGADFDGDCLHGFIPQSVKCKAEACELMTLPQQMINSQGGQSLIALTHDSLLAAHLMTANHFFIDKFQMQQLNMFCCSSVPKPAILKAPMLESPLWTSKQLFSMVLPSNLNYTNTRNRVVVSDGELLCCSGGSEWLQNSSDGIACAISRDCPSKALDYLYRAQIVLSEWISMNGFSVSLSDVYLTSNSDRRGKMLEEISFGLLEAKQSSYSVQTMYDSHVHQMLILGQFDHLAEYLKTTRMDVNEAVALSKEVTQEIQNIYSDIIKVVADHVEKSNAMLTMIKAGSKGSLQKLVQQGACVGLHMYKGDGCFPFEIPQKLCSSQWIPNSLMTKNREHLTSCLGTAGSINKWYSRGLVENSFCDGLNPLEYFMHGVSLRGSSFGQGADIPGQLFRKLMFFMRDVYVAYDGTVRSTYGKQIVQFSYGAFNQRSQLPNKESGNQVDKGLRNAGEPIGALAASSIGEVAYSSLDKQFGTLKHDPLQILKESLCCRPTPQNRHVNQRVTLRLSKKLRSVHSGLEYGAIEVKEHLEKVILSDLATNVRIVYEELGESDMEDMRIPNARLSPWITHILLCKERLKRKKLTVQSIVSALDREYNSLRRKCSSSNLPCLFISRRNYCHFETSVNKENDGLCVIFLMEMSSASILQDDVSYSEAITSSLNMIHDLLIPRLLEAVVKGHPKIESVNIMWEENTQGPDVTKSLEDGRLHLTVATSSGNHPGELWNIVLNACDTIADLIDWQHSGPDNIYEVLHTMGVEAARKCCLQRLKYATSVMGKPVHEEHLLLIVDCLSVTGVFHGLTPTSLRKQQNQTSVSAPFMQGCFTKPKKNFLEAAKKGISDNLTGTLDALAWGKVVPVGTGVSFDILLNEKIQEPTKCVDVWELLKAVKDIKVMEFSSNQCEGFQHMDPLQNFDFVDGMSTTFVHVDSVKRETGDDGFPPGFKPGDAMTRRLSSKTSRERILSSQMENLVKKAEEQDLPPGFEANNIAKVPVVFQDGAKRMQQCSANVYHTNFQIKETGLCKDECPEHGLSTSRMLTRSKFPEIIKQWKYISFMFHSLRGILHNRYKMGEMLPEADKSIVVKALLYHPRSKAKIGIGVQEIKIGCNPAFSGSRCFTLVRMDGSIEDFSFHKCIKGLAARFSPSLAFEYQQRFCPKTLS</sequence>
<keyword evidence="4" id="KW-0548">Nucleotidyltransferase</keyword>
<dbReference type="PANTHER" id="PTHR19376:SF36">
    <property type="entry name" value="DNA-DIRECTED RNA POLYMERASE IV SUBUNIT 1"/>
    <property type="match status" value="1"/>
</dbReference>
<proteinExistence type="evidence at transcript level"/>
<dbReference type="InterPro" id="IPR007066">
    <property type="entry name" value="RNA_pol_Rpb1_3"/>
</dbReference>
<dbReference type="Gene3D" id="3.10.450.40">
    <property type="match status" value="1"/>
</dbReference>
<name>A0A0C4W3D9_CYCRE</name>
<dbReference type="FunFam" id="1.10.274.100:FF:000010">
    <property type="entry name" value="DNA-directed RNA polymerase subunit"/>
    <property type="match status" value="1"/>
</dbReference>
<evidence type="ECO:0000256" key="1">
    <source>
        <dbReference type="ARBA" id="ARBA00012418"/>
    </source>
</evidence>
<evidence type="ECO:0000256" key="3">
    <source>
        <dbReference type="ARBA" id="ARBA00022679"/>
    </source>
</evidence>
<dbReference type="InterPro" id="IPR006592">
    <property type="entry name" value="RNA_pol_N"/>
</dbReference>
<dbReference type="SMART" id="SM00663">
    <property type="entry name" value="RPOLA_N"/>
    <property type="match status" value="1"/>
</dbReference>
<evidence type="ECO:0000313" key="8">
    <source>
        <dbReference type="EMBL" id="AJA90757.1"/>
    </source>
</evidence>
<dbReference type="Gene3D" id="3.30.1490.180">
    <property type="entry name" value="RNA polymerase ii"/>
    <property type="match status" value="1"/>
</dbReference>
<dbReference type="Gene3D" id="2.40.40.20">
    <property type="match status" value="1"/>
</dbReference>
<organism evidence="8">
    <name type="scientific">Cycas revoluta</name>
    <name type="common">Sago palm</name>
    <dbReference type="NCBI Taxonomy" id="3396"/>
    <lineage>
        <taxon>Eukaryota</taxon>
        <taxon>Viridiplantae</taxon>
        <taxon>Streptophyta</taxon>
        <taxon>Embryophyta</taxon>
        <taxon>Tracheophyta</taxon>
        <taxon>Spermatophyta</taxon>
        <taxon>Cycadidae</taxon>
        <taxon>Cycadales</taxon>
        <taxon>Cycadaceae</taxon>
        <taxon>Cycas</taxon>
    </lineage>
</organism>
<protein>
    <recommendedName>
        <fullName evidence="1">DNA-directed RNA polymerase</fullName>
        <ecNumber evidence="1">2.7.7.6</ecNumber>
    </recommendedName>
</protein>
<keyword evidence="2 8" id="KW-0240">DNA-directed RNA polymerase</keyword>
<dbReference type="InterPro" id="IPR038120">
    <property type="entry name" value="Rpb1_funnel_sf"/>
</dbReference>
<evidence type="ECO:0000256" key="6">
    <source>
        <dbReference type="ARBA" id="ARBA00048552"/>
    </source>
</evidence>
<accession>A0A0C4W3D9</accession>
<dbReference type="Pfam" id="PF11523">
    <property type="entry name" value="DUF3223"/>
    <property type="match status" value="1"/>
</dbReference>
<keyword evidence="3" id="KW-0808">Transferase</keyword>
<dbReference type="Pfam" id="PF05000">
    <property type="entry name" value="RNA_pol_Rpb1_4"/>
    <property type="match status" value="1"/>
</dbReference>
<dbReference type="SUPFAM" id="SSF64484">
    <property type="entry name" value="beta and beta-prime subunits of DNA dependent RNA-polymerase"/>
    <property type="match status" value="1"/>
</dbReference>
<evidence type="ECO:0000256" key="5">
    <source>
        <dbReference type="ARBA" id="ARBA00023163"/>
    </source>
</evidence>
<dbReference type="Gene3D" id="1.10.132.30">
    <property type="match status" value="1"/>
</dbReference>
<comment type="catalytic activity">
    <reaction evidence="6">
        <text>RNA(n) + a ribonucleoside 5'-triphosphate = RNA(n+1) + diphosphate</text>
        <dbReference type="Rhea" id="RHEA:21248"/>
        <dbReference type="Rhea" id="RHEA-COMP:14527"/>
        <dbReference type="Rhea" id="RHEA-COMP:17342"/>
        <dbReference type="ChEBI" id="CHEBI:33019"/>
        <dbReference type="ChEBI" id="CHEBI:61557"/>
        <dbReference type="ChEBI" id="CHEBI:140395"/>
        <dbReference type="EC" id="2.7.7.6"/>
    </reaction>
</comment>
<dbReference type="Pfam" id="PF00623">
    <property type="entry name" value="RNA_pol_Rpb1_2"/>
    <property type="match status" value="1"/>
</dbReference>
<dbReference type="InterPro" id="IPR042102">
    <property type="entry name" value="RNA_pol_Rpb1_3_sf"/>
</dbReference>
<dbReference type="EMBL" id="KJ473665">
    <property type="protein sequence ID" value="AJA90757.1"/>
    <property type="molecule type" value="mRNA"/>
</dbReference>
<gene>
    <name evidence="8" type="primary">NRPD1</name>
</gene>
<evidence type="ECO:0000256" key="2">
    <source>
        <dbReference type="ARBA" id="ARBA00022478"/>
    </source>
</evidence>
<dbReference type="GO" id="GO:0003677">
    <property type="term" value="F:DNA binding"/>
    <property type="evidence" value="ECO:0007669"/>
    <property type="project" value="InterPro"/>
</dbReference>
<dbReference type="Gene3D" id="1.10.274.100">
    <property type="entry name" value="RNA polymerase Rpb1, domain 3"/>
    <property type="match status" value="1"/>
</dbReference>
<dbReference type="GO" id="GO:0003899">
    <property type="term" value="F:DNA-directed RNA polymerase activity"/>
    <property type="evidence" value="ECO:0007669"/>
    <property type="project" value="UniProtKB-EC"/>
</dbReference>
<dbReference type="InterPro" id="IPR044893">
    <property type="entry name" value="RNA_pol_Rpb1_clamp_domain"/>
</dbReference>
<dbReference type="InterPro" id="IPR045867">
    <property type="entry name" value="DNA-dir_RpoC_beta_prime"/>
</dbReference>
<dbReference type="Pfam" id="PF04983">
    <property type="entry name" value="RNA_pol_Rpb1_3"/>
    <property type="match status" value="1"/>
</dbReference>
<dbReference type="Gene3D" id="6.20.50.80">
    <property type="match status" value="1"/>
</dbReference>
<dbReference type="Gene3D" id="4.10.860.120">
    <property type="entry name" value="RNA polymerase II, clamp domain"/>
    <property type="match status" value="1"/>
</dbReference>
<dbReference type="InterPro" id="IPR000722">
    <property type="entry name" value="RNA_pol_asu"/>
</dbReference>
<reference evidence="8" key="1">
    <citation type="journal article" date="2015" name="Mol. Biol. Evol.">
        <title>Ancient Origin and Recent Innovations of RNA Polymerase IV and V.</title>
        <authorList>
            <person name="Huang Y."/>
            <person name="Kendall T."/>
            <person name="Forsythe E.S."/>
            <person name="Dorantes-Acosta A."/>
            <person name="Li S."/>
            <person name="Caballero-Perez J."/>
            <person name="Chen X."/>
            <person name="Arteaga-Vazquez M."/>
            <person name="Beilstein M.A."/>
            <person name="Mosher R.A."/>
        </authorList>
    </citation>
    <scope>NUCLEOTIDE SEQUENCE</scope>
</reference>
<dbReference type="GO" id="GO:0006351">
    <property type="term" value="P:DNA-templated transcription"/>
    <property type="evidence" value="ECO:0007669"/>
    <property type="project" value="InterPro"/>
</dbReference>
<evidence type="ECO:0000259" key="7">
    <source>
        <dbReference type="SMART" id="SM00663"/>
    </source>
</evidence>
<keyword evidence="5" id="KW-0804">Transcription</keyword>
<evidence type="ECO:0000256" key="4">
    <source>
        <dbReference type="ARBA" id="ARBA00022695"/>
    </source>
</evidence>